<dbReference type="PANTHER" id="PTHR24321:SF8">
    <property type="entry name" value="ESTRADIOL 17-BETA-DEHYDROGENASE 8-RELATED"/>
    <property type="match status" value="1"/>
</dbReference>
<reference evidence="3 4" key="1">
    <citation type="submission" date="2018-08" db="EMBL/GenBank/DDBJ databases">
        <title>A genome reference for cultivated species of the human gut microbiota.</title>
        <authorList>
            <person name="Zou Y."/>
            <person name="Xue W."/>
            <person name="Luo G."/>
        </authorList>
    </citation>
    <scope>NUCLEOTIDE SEQUENCE [LARGE SCALE GENOMIC DNA]</scope>
    <source>
        <strain evidence="3 4">AF14-49</strain>
    </source>
</reference>
<evidence type="ECO:0000313" key="4">
    <source>
        <dbReference type="Proteomes" id="UP000283589"/>
    </source>
</evidence>
<dbReference type="AlphaFoldDB" id="A0A412WZ52"/>
<dbReference type="InterPro" id="IPR036291">
    <property type="entry name" value="NAD(P)-bd_dom_sf"/>
</dbReference>
<dbReference type="PRINTS" id="PR00081">
    <property type="entry name" value="GDHRDH"/>
</dbReference>
<dbReference type="InterPro" id="IPR002347">
    <property type="entry name" value="SDR_fam"/>
</dbReference>
<dbReference type="Gene3D" id="3.40.50.720">
    <property type="entry name" value="NAD(P)-binding Rossmann-like Domain"/>
    <property type="match status" value="1"/>
</dbReference>
<accession>A0A412WZ52</accession>
<dbReference type="GO" id="GO:0016491">
    <property type="term" value="F:oxidoreductase activity"/>
    <property type="evidence" value="ECO:0007669"/>
    <property type="project" value="UniProtKB-KW"/>
</dbReference>
<keyword evidence="2" id="KW-0560">Oxidoreductase</keyword>
<name>A0A412WZ52_9BACT</name>
<proteinExistence type="inferred from homology"/>
<organism evidence="3 4">
    <name type="scientific">Butyricimonas virosa</name>
    <dbReference type="NCBI Taxonomy" id="544645"/>
    <lineage>
        <taxon>Bacteria</taxon>
        <taxon>Pseudomonadati</taxon>
        <taxon>Bacteroidota</taxon>
        <taxon>Bacteroidia</taxon>
        <taxon>Bacteroidales</taxon>
        <taxon>Odoribacteraceae</taxon>
        <taxon>Butyricimonas</taxon>
    </lineage>
</organism>
<dbReference type="FunFam" id="3.40.50.720:FF:000173">
    <property type="entry name" value="3-oxoacyl-[acyl-carrier protein] reductase"/>
    <property type="match status" value="1"/>
</dbReference>
<dbReference type="RefSeq" id="WP_118260729.1">
    <property type="nucleotide sequence ID" value="NZ_CALBWO010000036.1"/>
</dbReference>
<gene>
    <name evidence="3" type="ORF">DWW18_11995</name>
</gene>
<evidence type="ECO:0000256" key="1">
    <source>
        <dbReference type="ARBA" id="ARBA00006484"/>
    </source>
</evidence>
<sequence length="245" mass="26720">MLRGKNVIITGANRGIGHTLLVMLAKSGANIWACCRKSNSSFEEEIACLAAENRVWIKPVYFELTDSNSIERGLQCIIADRQSIDVLVNNAGVTATALLHQTSIEEIKEIFEVNYFSLLTIVKRISKVMIRQKSGSIVNMASVAGMEHQPGRVAYGSSKAAVIWMTQALAKEFGPFGVRINAVAPGAIKTEMIAEYSEEKINKIVSETSLRRLGNVDEIAEVVLFLASDVSSFITGQIIKVDGGR</sequence>
<evidence type="ECO:0000256" key="2">
    <source>
        <dbReference type="ARBA" id="ARBA00023002"/>
    </source>
</evidence>
<dbReference type="PANTHER" id="PTHR24321">
    <property type="entry name" value="DEHYDROGENASES, SHORT CHAIN"/>
    <property type="match status" value="1"/>
</dbReference>
<dbReference type="InterPro" id="IPR020904">
    <property type="entry name" value="Sc_DH/Rdtase_CS"/>
</dbReference>
<comment type="caution">
    <text evidence="3">The sequence shown here is derived from an EMBL/GenBank/DDBJ whole genome shotgun (WGS) entry which is preliminary data.</text>
</comment>
<dbReference type="Proteomes" id="UP000283589">
    <property type="component" value="Unassembled WGS sequence"/>
</dbReference>
<dbReference type="PROSITE" id="PS00061">
    <property type="entry name" value="ADH_SHORT"/>
    <property type="match status" value="1"/>
</dbReference>
<evidence type="ECO:0000313" key="3">
    <source>
        <dbReference type="EMBL" id="RGV33065.1"/>
    </source>
</evidence>
<dbReference type="SUPFAM" id="SSF51735">
    <property type="entry name" value="NAD(P)-binding Rossmann-fold domains"/>
    <property type="match status" value="1"/>
</dbReference>
<comment type="similarity">
    <text evidence="1">Belongs to the short-chain dehydrogenases/reductases (SDR) family.</text>
</comment>
<protein>
    <submittedName>
        <fullName evidence="3">SDR family NAD(P)-dependent oxidoreductase</fullName>
    </submittedName>
</protein>
<dbReference type="Pfam" id="PF13561">
    <property type="entry name" value="adh_short_C2"/>
    <property type="match status" value="1"/>
</dbReference>
<dbReference type="EMBL" id="QRZA01000015">
    <property type="protein sequence ID" value="RGV33065.1"/>
    <property type="molecule type" value="Genomic_DNA"/>
</dbReference>
<dbReference type="PRINTS" id="PR00080">
    <property type="entry name" value="SDRFAMILY"/>
</dbReference>